<evidence type="ECO:0000256" key="2">
    <source>
        <dbReference type="SAM" id="Phobius"/>
    </source>
</evidence>
<evidence type="ECO:0000256" key="1">
    <source>
        <dbReference type="SAM" id="MobiDB-lite"/>
    </source>
</evidence>
<feature type="transmembrane region" description="Helical" evidence="2">
    <location>
        <begin position="381"/>
        <end position="399"/>
    </location>
</feature>
<keyword evidence="2" id="KW-0472">Membrane</keyword>
<protein>
    <submittedName>
        <fullName evidence="3">Uncharacterized protein</fullName>
    </submittedName>
</protein>
<evidence type="ECO:0000313" key="4">
    <source>
        <dbReference type="Proteomes" id="UP000604046"/>
    </source>
</evidence>
<feature type="transmembrane region" description="Helical" evidence="2">
    <location>
        <begin position="356"/>
        <end position="375"/>
    </location>
</feature>
<keyword evidence="4" id="KW-1185">Reference proteome</keyword>
<organism evidence="3 4">
    <name type="scientific">Symbiodinium natans</name>
    <dbReference type="NCBI Taxonomy" id="878477"/>
    <lineage>
        <taxon>Eukaryota</taxon>
        <taxon>Sar</taxon>
        <taxon>Alveolata</taxon>
        <taxon>Dinophyceae</taxon>
        <taxon>Suessiales</taxon>
        <taxon>Symbiodiniaceae</taxon>
        <taxon>Symbiodinium</taxon>
    </lineage>
</organism>
<dbReference type="Proteomes" id="UP000604046">
    <property type="component" value="Unassembled WGS sequence"/>
</dbReference>
<feature type="compositionally biased region" description="Low complexity" evidence="1">
    <location>
        <begin position="98"/>
        <end position="110"/>
    </location>
</feature>
<feature type="region of interest" description="Disordered" evidence="1">
    <location>
        <begin position="95"/>
        <end position="144"/>
    </location>
</feature>
<name>A0A812MQN7_9DINO</name>
<keyword evidence="2" id="KW-1133">Transmembrane helix</keyword>
<sequence length="483" mass="53130">MAFSGPWTTEPVGRISAAEVQTDVDRVSTSTRLSKQTCDACVLIVGSGCASHWASIWMFELGEVYSVELTAIDEAKGHRWGAGLCKMRRLYPSATLGSSSSKSTSSSRPSEALSGFVRSGLPADGQSDSSSSCESEQGGETSTVDENSLKVWAVIGLIQKRCVPTNIQMFGHDWQDDVDLEFQILSGGAFDLTSNAPAVDIDGIKEPVAGYTSSPADDIHQCIMKFLADSRSSLMSGTFDKDNAFRCKDVIRVRTSPNDLRQAAESVPLHGSFYDLLFHNCQLFLLQLLCQKYKVKVDKMPLAVGCIVASPLLLVMEVVFVALFHAFQNTVWVGGLGVVWICTEVYLAYRYSRETLLDYLPVATACLFTAGLFIFRQKDLMTSIPVLSLLWDMVMILESMRVNMVYQSGRLTLLNTGLFILAVGLVARLQALNGWPVQDLWLMLPLALGLVCIQTTCHFHEFCVVVFAASMYAIFLLWIVLAH</sequence>
<reference evidence="3" key="1">
    <citation type="submission" date="2021-02" db="EMBL/GenBank/DDBJ databases">
        <authorList>
            <person name="Dougan E. K."/>
            <person name="Rhodes N."/>
            <person name="Thang M."/>
            <person name="Chan C."/>
        </authorList>
    </citation>
    <scope>NUCLEOTIDE SEQUENCE</scope>
</reference>
<accession>A0A812MQN7</accession>
<keyword evidence="2" id="KW-0812">Transmembrane</keyword>
<feature type="transmembrane region" description="Helical" evidence="2">
    <location>
        <begin position="330"/>
        <end position="349"/>
    </location>
</feature>
<dbReference type="AlphaFoldDB" id="A0A812MQN7"/>
<feature type="transmembrane region" description="Helical" evidence="2">
    <location>
        <begin position="411"/>
        <end position="429"/>
    </location>
</feature>
<feature type="transmembrane region" description="Helical" evidence="2">
    <location>
        <begin position="435"/>
        <end position="453"/>
    </location>
</feature>
<feature type="transmembrane region" description="Helical" evidence="2">
    <location>
        <begin position="462"/>
        <end position="481"/>
    </location>
</feature>
<dbReference type="EMBL" id="CAJNDS010001646">
    <property type="protein sequence ID" value="CAE7269878.1"/>
    <property type="molecule type" value="Genomic_DNA"/>
</dbReference>
<evidence type="ECO:0000313" key="3">
    <source>
        <dbReference type="EMBL" id="CAE7269878.1"/>
    </source>
</evidence>
<gene>
    <name evidence="3" type="ORF">SNAT2548_LOCUS14321</name>
</gene>
<comment type="caution">
    <text evidence="3">The sequence shown here is derived from an EMBL/GenBank/DDBJ whole genome shotgun (WGS) entry which is preliminary data.</text>
</comment>
<proteinExistence type="predicted"/>
<feature type="transmembrane region" description="Helical" evidence="2">
    <location>
        <begin position="302"/>
        <end position="324"/>
    </location>
</feature>
<feature type="compositionally biased region" description="Low complexity" evidence="1">
    <location>
        <begin position="124"/>
        <end position="142"/>
    </location>
</feature>